<dbReference type="PANTHER" id="PTHR30404">
    <property type="entry name" value="N-ACETYLMURAMOYL-L-ALANINE AMIDASE"/>
    <property type="match status" value="1"/>
</dbReference>
<comment type="caution">
    <text evidence="5">The sequence shown here is derived from an EMBL/GenBank/DDBJ whole genome shotgun (WGS) entry which is preliminary data.</text>
</comment>
<protein>
    <recommendedName>
        <fullName evidence="2">N-acetylmuramoyl-L-alanine amidase</fullName>
        <ecNumber evidence="2">3.5.1.28</ecNumber>
    </recommendedName>
</protein>
<dbReference type="GO" id="GO:0008745">
    <property type="term" value="F:N-acetylmuramoyl-L-alanine amidase activity"/>
    <property type="evidence" value="ECO:0007669"/>
    <property type="project" value="UniProtKB-EC"/>
</dbReference>
<dbReference type="Gene3D" id="3.40.630.40">
    <property type="entry name" value="Zn-dependent exopeptidases"/>
    <property type="match status" value="1"/>
</dbReference>
<dbReference type="SUPFAM" id="SSF53187">
    <property type="entry name" value="Zn-dependent exopeptidases"/>
    <property type="match status" value="1"/>
</dbReference>
<dbReference type="CDD" id="cd02696">
    <property type="entry name" value="MurNAc-LAA"/>
    <property type="match status" value="1"/>
</dbReference>
<gene>
    <name evidence="5" type="ORF">CLV73_1920</name>
</gene>
<keyword evidence="3" id="KW-0378">Hydrolase</keyword>
<organism evidence="5 6">
    <name type="scientific">Chryseobacterium geocarposphaerae</name>
    <dbReference type="NCBI Taxonomy" id="1416776"/>
    <lineage>
        <taxon>Bacteria</taxon>
        <taxon>Pseudomonadati</taxon>
        <taxon>Bacteroidota</taxon>
        <taxon>Flavobacteriia</taxon>
        <taxon>Flavobacteriales</taxon>
        <taxon>Weeksellaceae</taxon>
        <taxon>Chryseobacterium group</taxon>
        <taxon>Chryseobacterium</taxon>
    </lineage>
</organism>
<dbReference type="InterPro" id="IPR002508">
    <property type="entry name" value="MurNAc-LAA_cat"/>
</dbReference>
<name>A0A2M9CAQ7_9FLAO</name>
<evidence type="ECO:0000259" key="4">
    <source>
        <dbReference type="SMART" id="SM00646"/>
    </source>
</evidence>
<proteinExistence type="predicted"/>
<evidence type="ECO:0000256" key="1">
    <source>
        <dbReference type="ARBA" id="ARBA00001561"/>
    </source>
</evidence>
<dbReference type="EMBL" id="PGFD01000001">
    <property type="protein sequence ID" value="PJJ67900.1"/>
    <property type="molecule type" value="Genomic_DNA"/>
</dbReference>
<evidence type="ECO:0000256" key="2">
    <source>
        <dbReference type="ARBA" id="ARBA00011901"/>
    </source>
</evidence>
<keyword evidence="6" id="KW-1185">Reference proteome</keyword>
<dbReference type="GO" id="GO:0030288">
    <property type="term" value="C:outer membrane-bounded periplasmic space"/>
    <property type="evidence" value="ECO:0007669"/>
    <property type="project" value="TreeGrafter"/>
</dbReference>
<accession>A0A2M9CAQ7</accession>
<dbReference type="Pfam" id="PF01520">
    <property type="entry name" value="Amidase_3"/>
    <property type="match status" value="1"/>
</dbReference>
<evidence type="ECO:0000256" key="3">
    <source>
        <dbReference type="ARBA" id="ARBA00022801"/>
    </source>
</evidence>
<reference evidence="5 6" key="1">
    <citation type="submission" date="2017-11" db="EMBL/GenBank/DDBJ databases">
        <title>Genomic Encyclopedia of Archaeal and Bacterial Type Strains, Phase II (KMG-II): From Individual Species to Whole Genera.</title>
        <authorList>
            <person name="Goeker M."/>
        </authorList>
    </citation>
    <scope>NUCLEOTIDE SEQUENCE [LARGE SCALE GENOMIC DNA]</scope>
    <source>
        <strain evidence="5 6">DSM 27617</strain>
    </source>
</reference>
<dbReference type="InterPro" id="IPR050695">
    <property type="entry name" value="N-acetylmuramoyl_amidase_3"/>
</dbReference>
<evidence type="ECO:0000313" key="5">
    <source>
        <dbReference type="EMBL" id="PJJ67900.1"/>
    </source>
</evidence>
<dbReference type="GO" id="GO:0009253">
    <property type="term" value="P:peptidoglycan catabolic process"/>
    <property type="evidence" value="ECO:0007669"/>
    <property type="project" value="InterPro"/>
</dbReference>
<dbReference type="RefSeq" id="WP_100376575.1">
    <property type="nucleotide sequence ID" value="NZ_PGFD01000001.1"/>
</dbReference>
<evidence type="ECO:0000313" key="6">
    <source>
        <dbReference type="Proteomes" id="UP000228740"/>
    </source>
</evidence>
<dbReference type="EC" id="3.5.1.28" evidence="2"/>
<feature type="domain" description="MurNAc-LAA" evidence="4">
    <location>
        <begin position="86"/>
        <end position="192"/>
    </location>
</feature>
<dbReference type="SMART" id="SM00646">
    <property type="entry name" value="Ami_3"/>
    <property type="match status" value="1"/>
</dbReference>
<dbReference type="Proteomes" id="UP000228740">
    <property type="component" value="Unassembled WGS sequence"/>
</dbReference>
<dbReference type="AlphaFoldDB" id="A0A2M9CAQ7"/>
<dbReference type="OrthoDB" id="9806267at2"/>
<dbReference type="PANTHER" id="PTHR30404:SF0">
    <property type="entry name" value="N-ACETYLMURAMOYL-L-ALANINE AMIDASE AMIC"/>
    <property type="match status" value="1"/>
</dbReference>
<comment type="catalytic activity">
    <reaction evidence="1">
        <text>Hydrolyzes the link between N-acetylmuramoyl residues and L-amino acid residues in certain cell-wall glycopeptides.</text>
        <dbReference type="EC" id="3.5.1.28"/>
    </reaction>
</comment>
<sequence>MKGTKLLVVSLFSTVFLSFTPVNKKYIVIDPGHGGNDLGVNLNGQSEKEITLTIAKEIKTIINSQDRYEVVLTRDSDTNSQLKERTDLINKLTPEMVISLHVNGSPQKESTQQGQEIYFQNSDPSRILAERISQKFTSSKVIGERNLHILRESKSPTVLVELGFINNSKDRAYMTSREGQREIAQKFVEVINESK</sequence>